<dbReference type="InterPro" id="IPR003660">
    <property type="entry name" value="HAMP_dom"/>
</dbReference>
<sequence length="343" mass="38425">MYIPDSNRQIHNVLVVMESDRVDGYGLFFDVNALCLLVAAILGVSFLWWLPFVHHLSRPLRRMARYADEMEFETFSLVDKPFLHDREFSGARKDEIGRVGYALVAMTQRINRMLTGQRQFIRYVAHELNTPLAKAQMGLGVLECKLEGDERLRVQQVLRHIKRLSVLTEEVIAYLQAKAAMRTPREEPVELAPFLASIIQGEAQGEEILLEVDAGLCLCTDREYLQRSVGNLLRNALHYAAGSGPVLLRAGRKDMEIEILVADQGPGVPEEDLPSLCEPFFRGRAAVTHPGGTGLGLSIVKYCTEACGGRMEYGNRKPRGFAVSLCFPVRKKKDCCRSGDTLS</sequence>
<reference evidence="13" key="2">
    <citation type="submission" date="2021-09" db="EMBL/GenBank/DDBJ databases">
        <authorList>
            <person name="Gilroy R."/>
        </authorList>
    </citation>
    <scope>NUCLEOTIDE SEQUENCE</scope>
    <source>
        <strain evidence="13">ChiGjej2B2-19336</strain>
    </source>
</reference>
<dbReference type="InterPro" id="IPR050980">
    <property type="entry name" value="2C_sensor_his_kinase"/>
</dbReference>
<evidence type="ECO:0000256" key="10">
    <source>
        <dbReference type="SAM" id="Phobius"/>
    </source>
</evidence>
<comment type="catalytic activity">
    <reaction evidence="1">
        <text>ATP + protein L-histidine = ADP + protein N-phospho-L-histidine.</text>
        <dbReference type="EC" id="2.7.13.3"/>
    </reaction>
</comment>
<dbReference type="Proteomes" id="UP000698963">
    <property type="component" value="Unassembled WGS sequence"/>
</dbReference>
<dbReference type="EMBL" id="DYZA01000201">
    <property type="protein sequence ID" value="HJD97959.1"/>
    <property type="molecule type" value="Genomic_DNA"/>
</dbReference>
<evidence type="ECO:0000256" key="5">
    <source>
        <dbReference type="ARBA" id="ARBA00022553"/>
    </source>
</evidence>
<dbReference type="GO" id="GO:0005886">
    <property type="term" value="C:plasma membrane"/>
    <property type="evidence" value="ECO:0007669"/>
    <property type="project" value="UniProtKB-SubCell"/>
</dbReference>
<dbReference type="InterPro" id="IPR003594">
    <property type="entry name" value="HATPase_dom"/>
</dbReference>
<keyword evidence="6" id="KW-0808">Transferase</keyword>
<evidence type="ECO:0000256" key="9">
    <source>
        <dbReference type="ARBA" id="ARBA00022840"/>
    </source>
</evidence>
<feature type="domain" description="Histidine kinase" evidence="11">
    <location>
        <begin position="123"/>
        <end position="331"/>
    </location>
</feature>
<keyword evidence="7" id="KW-0547">Nucleotide-binding</keyword>
<evidence type="ECO:0000256" key="7">
    <source>
        <dbReference type="ARBA" id="ARBA00022741"/>
    </source>
</evidence>
<keyword evidence="4" id="KW-1003">Cell membrane</keyword>
<feature type="domain" description="HAMP" evidence="12">
    <location>
        <begin position="54"/>
        <end position="115"/>
    </location>
</feature>
<dbReference type="Pfam" id="PF00512">
    <property type="entry name" value="HisKA"/>
    <property type="match status" value="1"/>
</dbReference>
<dbReference type="InterPro" id="IPR005467">
    <property type="entry name" value="His_kinase_dom"/>
</dbReference>
<dbReference type="PANTHER" id="PTHR44936:SF10">
    <property type="entry name" value="SENSOR PROTEIN RSTB"/>
    <property type="match status" value="1"/>
</dbReference>
<dbReference type="SUPFAM" id="SSF55874">
    <property type="entry name" value="ATPase domain of HSP90 chaperone/DNA topoisomerase II/histidine kinase"/>
    <property type="match status" value="1"/>
</dbReference>
<keyword evidence="8 13" id="KW-0418">Kinase</keyword>
<dbReference type="InterPro" id="IPR003661">
    <property type="entry name" value="HisK_dim/P_dom"/>
</dbReference>
<dbReference type="Pfam" id="PF02518">
    <property type="entry name" value="HATPase_c"/>
    <property type="match status" value="1"/>
</dbReference>
<keyword evidence="9" id="KW-0067">ATP-binding</keyword>
<proteinExistence type="predicted"/>
<dbReference type="InterPro" id="IPR036097">
    <property type="entry name" value="HisK_dim/P_sf"/>
</dbReference>
<evidence type="ECO:0000256" key="4">
    <source>
        <dbReference type="ARBA" id="ARBA00022475"/>
    </source>
</evidence>
<evidence type="ECO:0000313" key="13">
    <source>
        <dbReference type="EMBL" id="HJD97959.1"/>
    </source>
</evidence>
<dbReference type="EC" id="2.7.13.3" evidence="3"/>
<dbReference type="Gene3D" id="1.10.287.130">
    <property type="match status" value="1"/>
</dbReference>
<comment type="subcellular location">
    <subcellularLocation>
        <location evidence="2">Cell membrane</location>
        <topology evidence="2">Multi-pass membrane protein</topology>
    </subcellularLocation>
</comment>
<dbReference type="InterPro" id="IPR004358">
    <property type="entry name" value="Sig_transdc_His_kin-like_C"/>
</dbReference>
<evidence type="ECO:0000256" key="8">
    <source>
        <dbReference type="ARBA" id="ARBA00022777"/>
    </source>
</evidence>
<keyword evidence="5" id="KW-0597">Phosphoprotein</keyword>
<keyword evidence="10" id="KW-1133">Transmembrane helix</keyword>
<dbReference type="PROSITE" id="PS50109">
    <property type="entry name" value="HIS_KIN"/>
    <property type="match status" value="1"/>
</dbReference>
<evidence type="ECO:0000256" key="3">
    <source>
        <dbReference type="ARBA" id="ARBA00012438"/>
    </source>
</evidence>
<evidence type="ECO:0000313" key="14">
    <source>
        <dbReference type="Proteomes" id="UP000698963"/>
    </source>
</evidence>
<dbReference type="PRINTS" id="PR00344">
    <property type="entry name" value="BCTRLSENSOR"/>
</dbReference>
<dbReference type="Gene3D" id="3.30.565.10">
    <property type="entry name" value="Histidine kinase-like ATPase, C-terminal domain"/>
    <property type="match status" value="1"/>
</dbReference>
<dbReference type="PANTHER" id="PTHR44936">
    <property type="entry name" value="SENSOR PROTEIN CREC"/>
    <property type="match status" value="1"/>
</dbReference>
<gene>
    <name evidence="13" type="ORF">K8W16_09985</name>
</gene>
<organism evidence="13 14">
    <name type="scientific">Mailhella massiliensis</name>
    <dbReference type="NCBI Taxonomy" id="1903261"/>
    <lineage>
        <taxon>Bacteria</taxon>
        <taxon>Pseudomonadati</taxon>
        <taxon>Thermodesulfobacteriota</taxon>
        <taxon>Desulfovibrionia</taxon>
        <taxon>Desulfovibrionales</taxon>
        <taxon>Desulfovibrionaceae</taxon>
        <taxon>Mailhella</taxon>
    </lineage>
</organism>
<keyword evidence="10" id="KW-0812">Transmembrane</keyword>
<evidence type="ECO:0000256" key="2">
    <source>
        <dbReference type="ARBA" id="ARBA00004651"/>
    </source>
</evidence>
<dbReference type="GO" id="GO:0000155">
    <property type="term" value="F:phosphorelay sensor kinase activity"/>
    <property type="evidence" value="ECO:0007669"/>
    <property type="project" value="InterPro"/>
</dbReference>
<dbReference type="GO" id="GO:0005524">
    <property type="term" value="F:ATP binding"/>
    <property type="evidence" value="ECO:0007669"/>
    <property type="project" value="UniProtKB-KW"/>
</dbReference>
<dbReference type="PROSITE" id="PS50885">
    <property type="entry name" value="HAMP"/>
    <property type="match status" value="1"/>
</dbReference>
<evidence type="ECO:0000259" key="12">
    <source>
        <dbReference type="PROSITE" id="PS50885"/>
    </source>
</evidence>
<protein>
    <recommendedName>
        <fullName evidence="3">histidine kinase</fullName>
        <ecNumber evidence="3">2.7.13.3</ecNumber>
    </recommendedName>
</protein>
<dbReference type="CDD" id="cd00075">
    <property type="entry name" value="HATPase"/>
    <property type="match status" value="1"/>
</dbReference>
<dbReference type="CDD" id="cd00082">
    <property type="entry name" value="HisKA"/>
    <property type="match status" value="1"/>
</dbReference>
<dbReference type="SMART" id="SM00387">
    <property type="entry name" value="HATPase_c"/>
    <property type="match status" value="1"/>
</dbReference>
<dbReference type="AlphaFoldDB" id="A0A921AXL9"/>
<dbReference type="InterPro" id="IPR036890">
    <property type="entry name" value="HATPase_C_sf"/>
</dbReference>
<keyword evidence="10" id="KW-0472">Membrane</keyword>
<reference evidence="13" key="1">
    <citation type="journal article" date="2021" name="PeerJ">
        <title>Extensive microbial diversity within the chicken gut microbiome revealed by metagenomics and culture.</title>
        <authorList>
            <person name="Gilroy R."/>
            <person name="Ravi A."/>
            <person name="Getino M."/>
            <person name="Pursley I."/>
            <person name="Horton D.L."/>
            <person name="Alikhan N.F."/>
            <person name="Baker D."/>
            <person name="Gharbi K."/>
            <person name="Hall N."/>
            <person name="Watson M."/>
            <person name="Adriaenssens E.M."/>
            <person name="Foster-Nyarko E."/>
            <person name="Jarju S."/>
            <person name="Secka A."/>
            <person name="Antonio M."/>
            <person name="Oren A."/>
            <person name="Chaudhuri R.R."/>
            <person name="La Ragione R."/>
            <person name="Hildebrand F."/>
            <person name="Pallen M.J."/>
        </authorList>
    </citation>
    <scope>NUCLEOTIDE SEQUENCE</scope>
    <source>
        <strain evidence="13">ChiGjej2B2-19336</strain>
    </source>
</reference>
<dbReference type="RefSeq" id="WP_304123168.1">
    <property type="nucleotide sequence ID" value="NZ_DYZA01000201.1"/>
</dbReference>
<dbReference type="SMART" id="SM00388">
    <property type="entry name" value="HisKA"/>
    <property type="match status" value="1"/>
</dbReference>
<evidence type="ECO:0000256" key="1">
    <source>
        <dbReference type="ARBA" id="ARBA00000085"/>
    </source>
</evidence>
<name>A0A921AXL9_9BACT</name>
<evidence type="ECO:0000259" key="11">
    <source>
        <dbReference type="PROSITE" id="PS50109"/>
    </source>
</evidence>
<evidence type="ECO:0000256" key="6">
    <source>
        <dbReference type="ARBA" id="ARBA00022679"/>
    </source>
</evidence>
<feature type="transmembrane region" description="Helical" evidence="10">
    <location>
        <begin position="31"/>
        <end position="53"/>
    </location>
</feature>
<dbReference type="SUPFAM" id="SSF47384">
    <property type="entry name" value="Homodimeric domain of signal transducing histidine kinase"/>
    <property type="match status" value="1"/>
</dbReference>
<comment type="caution">
    <text evidence="13">The sequence shown here is derived from an EMBL/GenBank/DDBJ whole genome shotgun (WGS) entry which is preliminary data.</text>
</comment>
<accession>A0A921AXL9</accession>